<evidence type="ECO:0000259" key="8">
    <source>
        <dbReference type="Pfam" id="PF24101"/>
    </source>
</evidence>
<protein>
    <recommendedName>
        <fullName evidence="11">General transcription factor 3C polypeptide 1</fullName>
    </recommendedName>
</protein>
<feature type="region of interest" description="Disordered" evidence="6">
    <location>
        <begin position="1729"/>
        <end position="1764"/>
    </location>
</feature>
<organism evidence="9 10">
    <name type="scientific">Artemia franciscana</name>
    <name type="common">Brine shrimp</name>
    <name type="synonym">Artemia sanfranciscana</name>
    <dbReference type="NCBI Taxonomy" id="6661"/>
    <lineage>
        <taxon>Eukaryota</taxon>
        <taxon>Metazoa</taxon>
        <taxon>Ecdysozoa</taxon>
        <taxon>Arthropoda</taxon>
        <taxon>Crustacea</taxon>
        <taxon>Branchiopoda</taxon>
        <taxon>Anostraca</taxon>
        <taxon>Artemiidae</taxon>
        <taxon>Artemia</taxon>
    </lineage>
</organism>
<dbReference type="InterPro" id="IPR044210">
    <property type="entry name" value="Tfc3-like"/>
</dbReference>
<gene>
    <name evidence="9" type="ORF">QYM36_003281</name>
</gene>
<evidence type="ECO:0000256" key="5">
    <source>
        <dbReference type="ARBA" id="ARBA00023242"/>
    </source>
</evidence>
<evidence type="ECO:0000256" key="2">
    <source>
        <dbReference type="ARBA" id="ARBA00022553"/>
    </source>
</evidence>
<feature type="compositionally biased region" description="Basic and acidic residues" evidence="6">
    <location>
        <begin position="1753"/>
        <end position="1764"/>
    </location>
</feature>
<evidence type="ECO:0000259" key="7">
    <source>
        <dbReference type="Pfam" id="PF04182"/>
    </source>
</evidence>
<dbReference type="PANTHER" id="PTHR15180:SF1">
    <property type="entry name" value="GENERAL TRANSCRIPTION FACTOR 3C POLYPEPTIDE 1"/>
    <property type="match status" value="1"/>
</dbReference>
<keyword evidence="10" id="KW-1185">Reference proteome</keyword>
<dbReference type="Pfam" id="PF24101">
    <property type="entry name" value="WHD_GTF3C1"/>
    <property type="match status" value="1"/>
</dbReference>
<accession>A0AA88I818</accession>
<comment type="caution">
    <text evidence="9">The sequence shown here is derived from an EMBL/GenBank/DDBJ whole genome shotgun (WGS) entry which is preliminary data.</text>
</comment>
<name>A0AA88I818_ARTSF</name>
<dbReference type="GO" id="GO:0003677">
    <property type="term" value="F:DNA binding"/>
    <property type="evidence" value="ECO:0007669"/>
    <property type="project" value="UniProtKB-KW"/>
</dbReference>
<evidence type="ECO:0000256" key="6">
    <source>
        <dbReference type="SAM" id="MobiDB-lite"/>
    </source>
</evidence>
<dbReference type="EMBL" id="JAVRJZ010000005">
    <property type="protein sequence ID" value="KAK2723033.1"/>
    <property type="molecule type" value="Genomic_DNA"/>
</dbReference>
<evidence type="ECO:0000256" key="3">
    <source>
        <dbReference type="ARBA" id="ARBA00023125"/>
    </source>
</evidence>
<proteinExistence type="predicted"/>
<dbReference type="Pfam" id="PF04182">
    <property type="entry name" value="B-block_TFIIIC"/>
    <property type="match status" value="1"/>
</dbReference>
<feature type="region of interest" description="Disordered" evidence="6">
    <location>
        <begin position="453"/>
        <end position="481"/>
    </location>
</feature>
<dbReference type="GO" id="GO:0005634">
    <property type="term" value="C:nucleus"/>
    <property type="evidence" value="ECO:0007669"/>
    <property type="project" value="UniProtKB-SubCell"/>
</dbReference>
<evidence type="ECO:0008006" key="11">
    <source>
        <dbReference type="Google" id="ProtNLM"/>
    </source>
</evidence>
<feature type="domain" description="GTF3C1 extended winged-helix" evidence="8">
    <location>
        <begin position="574"/>
        <end position="675"/>
    </location>
</feature>
<feature type="compositionally biased region" description="Acidic residues" evidence="6">
    <location>
        <begin position="350"/>
        <end position="364"/>
    </location>
</feature>
<keyword evidence="4" id="KW-0804">Transcription</keyword>
<dbReference type="PANTHER" id="PTHR15180">
    <property type="entry name" value="GENERAL TRANSCRIPTION FACTOR 3C POLYPEPTIDE 1"/>
    <property type="match status" value="1"/>
</dbReference>
<feature type="region of interest" description="Disordered" evidence="6">
    <location>
        <begin position="345"/>
        <end position="364"/>
    </location>
</feature>
<dbReference type="GO" id="GO:0000127">
    <property type="term" value="C:transcription factor TFIIIC complex"/>
    <property type="evidence" value="ECO:0007669"/>
    <property type="project" value="InterPro"/>
</dbReference>
<evidence type="ECO:0000313" key="9">
    <source>
        <dbReference type="EMBL" id="KAK2723033.1"/>
    </source>
</evidence>
<evidence type="ECO:0000256" key="1">
    <source>
        <dbReference type="ARBA" id="ARBA00004123"/>
    </source>
</evidence>
<keyword evidence="3" id="KW-0238">DNA-binding</keyword>
<dbReference type="GO" id="GO:0006384">
    <property type="term" value="P:transcription initiation at RNA polymerase III promoter"/>
    <property type="evidence" value="ECO:0007669"/>
    <property type="project" value="InterPro"/>
</dbReference>
<keyword evidence="2" id="KW-0597">Phosphoprotein</keyword>
<feature type="domain" description="B-block binding subunit of TFIIIC" evidence="7">
    <location>
        <begin position="175"/>
        <end position="249"/>
    </location>
</feature>
<sequence length="1904" mass="217350">MTHFGDIVLDEIALEGLDGITLSALWTRLEARLKMEDICYGRVPVSKETYEYIWEICRDVPSIFAYVLPAPRPQLVIFDRFACVDEETEMPYEPTEPIEDIYPVKPIEDKITGNRGSCAEYFTRTEVTQEIRNMSFEQVSQKWGDALVLVASQAKRNRALLGPNWNPTFILHINAYLMVERIGRARYLGELSVGKLGLGALNMPLKSSHYYRKPLLKHNLVTKQGFFSRNAQGKLVSCLLLHLTRFYIEYIPNLMLDYIHLVRHLKTVPNHTMLAEDARNQVSRPLKKMLKFPGLKKNVLSSERVLYRSFYPGASEEEYSYKGRVGEKTISILRLVEPDVREQDLLKTPDEDEEIEDGEDDDDGVEGILDMSRILQNYRMGLGRLAYEVIREAGPQGLSQTEFGNKLGLSKLDSRTILRYFTKHKVVSLVTLQVKRQKTVMYIVPTEKENQIPTDLEPSITGTSTYQRPKPQSKKPKQVTKSLPASNIPLMQGAINAHLEDETVELEASDLTIDLEAEECEAENVIMMDVPLEEGIVVAESMANDVLITETMHSGYRSCKERITKTLDADSELITDTKQERRKYLLEIINKHSIISGSASLRHEIIRHEERSGKSSYGTICKKTLWSLLAELELKGEISVYFFQISGYGKQNLAEFICKKGVTKEHAEIRSALEQNSLKLGALMRKPGAKRSGITELEEGVPHLNKRRKSSEEEIIAISSTRSTKAARQRGYEPKCIRMQILHNYLFYLARDYRGKTDLDQVSSFAKLLELHDIDEDLAKTLPNLYCDAVCPEMFVQPLPEYKDYEPGWLLVGDIIFRMPLSIFLKLVNTNYAIPGISEYMNHPVKRHLPISCLPKEITKYLLYARKYLFSTHYNLENLCFAGLIQFGPSLMKGKDQVMVYVNKHASIRDTTITPPSFLCVDENLTYQTKEYTFEKMEDLYKYWEDLNFVARGTLLGSYEGMEGQMIEMTELKKKPGIIRSLDPKTNEEAPANDLGAIPGDNLGACGFDSAFYIHLRRNWTFVSNMPTEGEVGRSEQKITKKEVNKTEEVTVTLPSAKPQKEGEKGRRGKSKVIKKKGKSQTIIVSEPIKRKRVPIYDEKDQISLANMTSLRVDWSEKEDEALTLAQAVSCYIYPNSRNVRVPGFAIRDVLHKVLPEISKNKTSRSCTRRILFLIKKQPLLFSEANLLTDELSCDPEIIEKYPPIADFETKVGGIEKKNQELCRRFKDLFIDLYSRLEDRPISMLTMLLGSSVSLPNTLQGFYNCYELFTPVTRSLCTHQHQEVRNEYDVTQFSLQTVLFSTYMNTDKMSRTRQLLAIYQMHTDNVLREAFNNFRASGVLSAVKKKKRSDKAAALRARLDYRLSVRLIHQLRGKCQSDFFAMIDADAFTSRNIKNVYENSSELSLDEYNVVGQKESGFCTIYTSAETIFSFKSTVEVPDELIVLNPDQLPKSDNVDEIVKQLEGVLVKIGMEKEKARSILEAEKVEYQKSTGNQETTSVGRLTVRKNLQEEYVPILLTDNVSFINETRKDTNLNTRLLNATAKHLCLSTDRSLTSGKNEAQDIECDLFVIRACPLKVNMLPHQEKDLPLLSIFIDDGELKSSKKCQMTATVTKKSSLEEMIISKSRVKLMKGEINDQFEEFTEEELNVACEVVAYLISKEAVGATKSEVLDEFCSIPKPELARVILKLLREKLIYKVGTVCVRYVSYKFASKWAVLTYHLKRLDREKLPSLNPEKGNQISDITEPPSKRKRLSKEAVESEEKQKSTPSHDKFFVILRPWIRVDGSLNRSGLSFMLLSVLSHVIDRPATTMTEIAENFLPSLANIITYDLIEILEEMHCVTRYVVMKQPVSLFSKRSLIYEIRPAHELDLENEVRVEATPESAVKLALLMHGSFSSHTNYKCPCH</sequence>
<comment type="subcellular location">
    <subcellularLocation>
        <location evidence="1">Nucleus</location>
    </subcellularLocation>
</comment>
<reference evidence="9" key="1">
    <citation type="submission" date="2023-07" db="EMBL/GenBank/DDBJ databases">
        <title>Chromosome-level genome assembly of Artemia franciscana.</title>
        <authorList>
            <person name="Jo E."/>
        </authorList>
    </citation>
    <scope>NUCLEOTIDE SEQUENCE</scope>
    <source>
        <tissue evidence="9">Whole body</tissue>
    </source>
</reference>
<dbReference type="Proteomes" id="UP001187531">
    <property type="component" value="Unassembled WGS sequence"/>
</dbReference>
<dbReference type="InterPro" id="IPR056467">
    <property type="entry name" value="eWH_GTF3C1"/>
</dbReference>
<dbReference type="InterPro" id="IPR007309">
    <property type="entry name" value="TFIIIC_Bblock-bd"/>
</dbReference>
<keyword evidence="5" id="KW-0539">Nucleus</keyword>
<dbReference type="GO" id="GO:0042791">
    <property type="term" value="P:5S class rRNA transcription by RNA polymerase III"/>
    <property type="evidence" value="ECO:0007669"/>
    <property type="project" value="TreeGrafter"/>
</dbReference>
<evidence type="ECO:0000256" key="4">
    <source>
        <dbReference type="ARBA" id="ARBA00023163"/>
    </source>
</evidence>
<evidence type="ECO:0000313" key="10">
    <source>
        <dbReference type="Proteomes" id="UP001187531"/>
    </source>
</evidence>